<dbReference type="PROSITE" id="PS00138">
    <property type="entry name" value="SUBTILASE_SER"/>
    <property type="match status" value="1"/>
</dbReference>
<name>A0ABU4VAN3_9PSEU</name>
<dbReference type="EMBL" id="JAXAVU010000014">
    <property type="protein sequence ID" value="MDX8147920.1"/>
    <property type="molecule type" value="Genomic_DNA"/>
</dbReference>
<keyword evidence="9" id="KW-1185">Reference proteome</keyword>
<evidence type="ECO:0000256" key="6">
    <source>
        <dbReference type="SAM" id="MobiDB-lite"/>
    </source>
</evidence>
<dbReference type="Gene3D" id="3.40.50.200">
    <property type="entry name" value="Peptidase S8/S53 domain"/>
    <property type="match status" value="1"/>
</dbReference>
<keyword evidence="3 5" id="KW-0378">Hydrolase</keyword>
<dbReference type="InterPro" id="IPR050131">
    <property type="entry name" value="Peptidase_S8_subtilisin-like"/>
</dbReference>
<dbReference type="PANTHER" id="PTHR43806:SF11">
    <property type="entry name" value="CEREVISIN-RELATED"/>
    <property type="match status" value="1"/>
</dbReference>
<dbReference type="Pfam" id="PF00082">
    <property type="entry name" value="Peptidase_S8"/>
    <property type="match status" value="1"/>
</dbReference>
<evidence type="ECO:0000313" key="9">
    <source>
        <dbReference type="Proteomes" id="UP001285352"/>
    </source>
</evidence>
<dbReference type="SUPFAM" id="SSF52743">
    <property type="entry name" value="Subtilisin-like"/>
    <property type="match status" value="1"/>
</dbReference>
<dbReference type="InterPro" id="IPR036852">
    <property type="entry name" value="Peptidase_S8/S53_dom_sf"/>
</dbReference>
<evidence type="ECO:0000256" key="1">
    <source>
        <dbReference type="ARBA" id="ARBA00011073"/>
    </source>
</evidence>
<dbReference type="RefSeq" id="WP_319979956.1">
    <property type="nucleotide sequence ID" value="NZ_JAXAVU010000014.1"/>
</dbReference>
<feature type="compositionally biased region" description="Polar residues" evidence="6">
    <location>
        <begin position="1"/>
        <end position="11"/>
    </location>
</feature>
<gene>
    <name evidence="8" type="ORF">SK854_37810</name>
</gene>
<accession>A0ABU4VAN3</accession>
<reference evidence="8 9" key="1">
    <citation type="submission" date="2023-11" db="EMBL/GenBank/DDBJ databases">
        <title>Lentzea sokolovensis, sp. nov., Lentzea kristufkii, sp. nov., and Lentzea miocenensis, sp. nov., rare actinobacteria from Sokolov Coal Basin, Miocene lacustrine sediment, Czech Republic.</title>
        <authorList>
            <person name="Lara A."/>
            <person name="Kotroba L."/>
            <person name="Nouioui I."/>
            <person name="Neumann-Schaal M."/>
            <person name="Mast Y."/>
            <person name="Chronakova A."/>
        </authorList>
    </citation>
    <scope>NUCLEOTIDE SEQUENCE [LARGE SCALE GENOMIC DNA]</scope>
    <source>
        <strain evidence="8 9">BCCO 10_0061</strain>
    </source>
</reference>
<keyword evidence="4 5" id="KW-0720">Serine protease</keyword>
<evidence type="ECO:0000256" key="2">
    <source>
        <dbReference type="ARBA" id="ARBA00022670"/>
    </source>
</evidence>
<evidence type="ECO:0000256" key="3">
    <source>
        <dbReference type="ARBA" id="ARBA00022801"/>
    </source>
</evidence>
<evidence type="ECO:0000259" key="7">
    <source>
        <dbReference type="Pfam" id="PF00082"/>
    </source>
</evidence>
<organism evidence="8 9">
    <name type="scientific">Lentzea sokolovensis</name>
    <dbReference type="NCBI Taxonomy" id="3095429"/>
    <lineage>
        <taxon>Bacteria</taxon>
        <taxon>Bacillati</taxon>
        <taxon>Actinomycetota</taxon>
        <taxon>Actinomycetes</taxon>
        <taxon>Pseudonocardiales</taxon>
        <taxon>Pseudonocardiaceae</taxon>
        <taxon>Lentzea</taxon>
    </lineage>
</organism>
<dbReference type="PROSITE" id="PS51892">
    <property type="entry name" value="SUBTILASE"/>
    <property type="match status" value="1"/>
</dbReference>
<comment type="similarity">
    <text evidence="1 5">Belongs to the peptidase S8 family.</text>
</comment>
<keyword evidence="2 5" id="KW-0645">Protease</keyword>
<evidence type="ECO:0000256" key="5">
    <source>
        <dbReference type="PROSITE-ProRule" id="PRU01240"/>
    </source>
</evidence>
<feature type="active site" description="Charge relay system" evidence="5">
    <location>
        <position position="226"/>
    </location>
</feature>
<feature type="domain" description="Peptidase S8/S53" evidence="7">
    <location>
        <begin position="220"/>
        <end position="525"/>
    </location>
</feature>
<evidence type="ECO:0000313" key="8">
    <source>
        <dbReference type="EMBL" id="MDX8147920.1"/>
    </source>
</evidence>
<feature type="active site" description="Charge relay system" evidence="5">
    <location>
        <position position="289"/>
    </location>
</feature>
<feature type="region of interest" description="Disordered" evidence="6">
    <location>
        <begin position="1"/>
        <end position="25"/>
    </location>
</feature>
<dbReference type="InterPro" id="IPR023828">
    <property type="entry name" value="Peptidase_S8_Ser-AS"/>
</dbReference>
<proteinExistence type="inferred from homology"/>
<evidence type="ECO:0000256" key="4">
    <source>
        <dbReference type="ARBA" id="ARBA00022825"/>
    </source>
</evidence>
<dbReference type="PANTHER" id="PTHR43806">
    <property type="entry name" value="PEPTIDASE S8"/>
    <property type="match status" value="1"/>
</dbReference>
<feature type="active site" description="Charge relay system" evidence="5">
    <location>
        <position position="499"/>
    </location>
</feature>
<dbReference type="InterPro" id="IPR000209">
    <property type="entry name" value="Peptidase_S8/S53_dom"/>
</dbReference>
<sequence length="540" mass="57560">MIESQNEQRATLNLVPDGSSSGLTSLPESVLTQHRARMLDPATAARVPGYVADGPTAYRTEELLVPHDLQVDTLNQVLGFDLGLVLKRDGDEKTRCRLVPDEDVGRRKARVEKGMPAAIDVDAWKALQTLRSATLAGDDRLNNSPGLKEAVEKISLNRLLIGSAMGGIGGMSTLQGVPGAIGGNPDPGAGPGDLGYWRFPVAVQLPPAQRSDDADTPRRPVIAVLDTGIGKNSWLGIVDENDLGSFVSIDPAIQEKVTSPTSHNSIGSYWDHPSTGTPLTGYLSTHTGHGAFVIGIIHQVEPDADVLSIRVMHEDGIVHTDVLITVLERLALRVEAAQAANDEERMIDVVSLSLGGYREDSTQPAKFDMLAEKINELRALGVVVVASAGNYASAREFWPAALATRIVEDEITEGPPVVSVGARNPNGTKTLFTNDAIWVTTWALGAGVVSTFPENTDGSGNPRYRVIAENAAADDRLGIRESLETDNFGSGYAIWAGTSFAAPAVAAQIARLLKESPEAELSQRTTLKRAKAAVRKILGQ</sequence>
<protein>
    <submittedName>
        <fullName evidence="8">S8 family serine peptidase</fullName>
    </submittedName>
</protein>
<dbReference type="Proteomes" id="UP001285352">
    <property type="component" value="Unassembled WGS sequence"/>
</dbReference>
<comment type="caution">
    <text evidence="8">The sequence shown here is derived from an EMBL/GenBank/DDBJ whole genome shotgun (WGS) entry which is preliminary data.</text>
</comment>